<dbReference type="InterPro" id="IPR009846">
    <property type="entry name" value="SF3b5/RDS3-10"/>
</dbReference>
<gene>
    <name evidence="1" type="ORF">X943_002334</name>
</gene>
<evidence type="ECO:0000313" key="1">
    <source>
        <dbReference type="EMBL" id="KAK1933135.1"/>
    </source>
</evidence>
<dbReference type="PANTHER" id="PTHR20978">
    <property type="entry name" value="SPLICING FACTOR 3B SUBUNIT 5"/>
    <property type="match status" value="1"/>
</dbReference>
<sequence>MSGYDRFNIHAQLEHLQSKYQGTGHVNNSKWEWTLNIQRDTLASHAGHYTRLAYFSICENESVARIRHRCLQVRLAKLHAKLTQNMVKPITNIKTKPKI</sequence>
<reference evidence="1" key="1">
    <citation type="journal article" date="2014" name="Nucleic Acids Res.">
        <title>The evolutionary dynamics of variant antigen genes in Babesia reveal a history of genomic innovation underlying host-parasite interaction.</title>
        <authorList>
            <person name="Jackson A.P."/>
            <person name="Otto T.D."/>
            <person name="Darby A."/>
            <person name="Ramaprasad A."/>
            <person name="Xia D."/>
            <person name="Echaide I.E."/>
            <person name="Farber M."/>
            <person name="Gahlot S."/>
            <person name="Gamble J."/>
            <person name="Gupta D."/>
            <person name="Gupta Y."/>
            <person name="Jackson L."/>
            <person name="Malandrin L."/>
            <person name="Malas T.B."/>
            <person name="Moussa E."/>
            <person name="Nair M."/>
            <person name="Reid A.J."/>
            <person name="Sanders M."/>
            <person name="Sharma J."/>
            <person name="Tracey A."/>
            <person name="Quail M.A."/>
            <person name="Weir W."/>
            <person name="Wastling J.M."/>
            <person name="Hall N."/>
            <person name="Willadsen P."/>
            <person name="Lingelbach K."/>
            <person name="Shiels B."/>
            <person name="Tait A."/>
            <person name="Berriman M."/>
            <person name="Allred D.R."/>
            <person name="Pain A."/>
        </authorList>
    </citation>
    <scope>NUCLEOTIDE SEQUENCE</scope>
    <source>
        <strain evidence="1">1802A</strain>
    </source>
</reference>
<organism evidence="1 2">
    <name type="scientific">Babesia divergens</name>
    <dbReference type="NCBI Taxonomy" id="32595"/>
    <lineage>
        <taxon>Eukaryota</taxon>
        <taxon>Sar</taxon>
        <taxon>Alveolata</taxon>
        <taxon>Apicomplexa</taxon>
        <taxon>Aconoidasida</taxon>
        <taxon>Piroplasmida</taxon>
        <taxon>Babesiidae</taxon>
        <taxon>Babesia</taxon>
    </lineage>
</organism>
<evidence type="ECO:0000313" key="2">
    <source>
        <dbReference type="Proteomes" id="UP001195914"/>
    </source>
</evidence>
<protein>
    <submittedName>
        <fullName evidence="1">Splicing factor 3B subunit 10 (SF3b10)</fullName>
    </submittedName>
</protein>
<keyword evidence="2" id="KW-1185">Reference proteome</keyword>
<comment type="caution">
    <text evidence="1">The sequence shown here is derived from an EMBL/GenBank/DDBJ whole genome shotgun (WGS) entry which is preliminary data.</text>
</comment>
<proteinExistence type="predicted"/>
<dbReference type="AlphaFoldDB" id="A0AAD9G7B0"/>
<dbReference type="GO" id="GO:0071011">
    <property type="term" value="C:precatalytic spliceosome"/>
    <property type="evidence" value="ECO:0007669"/>
    <property type="project" value="TreeGrafter"/>
</dbReference>
<dbReference type="GO" id="GO:0000398">
    <property type="term" value="P:mRNA splicing, via spliceosome"/>
    <property type="evidence" value="ECO:0007669"/>
    <property type="project" value="TreeGrafter"/>
</dbReference>
<dbReference type="PANTHER" id="PTHR20978:SF0">
    <property type="entry name" value="SPLICING FACTOR 3B SUBUNIT 5"/>
    <property type="match status" value="1"/>
</dbReference>
<accession>A0AAD9G7B0</accession>
<dbReference type="Proteomes" id="UP001195914">
    <property type="component" value="Unassembled WGS sequence"/>
</dbReference>
<reference evidence="1" key="2">
    <citation type="submission" date="2021-05" db="EMBL/GenBank/DDBJ databases">
        <authorList>
            <person name="Pain A."/>
        </authorList>
    </citation>
    <scope>NUCLEOTIDE SEQUENCE</scope>
    <source>
        <strain evidence="1">1802A</strain>
    </source>
</reference>
<dbReference type="GO" id="GO:0005686">
    <property type="term" value="C:U2 snRNP"/>
    <property type="evidence" value="ECO:0007669"/>
    <property type="project" value="TreeGrafter"/>
</dbReference>
<name>A0AAD9G7B0_BABDI</name>
<dbReference type="Pfam" id="PF07189">
    <property type="entry name" value="SF3b10"/>
    <property type="match status" value="1"/>
</dbReference>
<dbReference type="EMBL" id="JAHBMH010000073">
    <property type="protein sequence ID" value="KAK1933135.1"/>
    <property type="molecule type" value="Genomic_DNA"/>
</dbReference>